<evidence type="ECO:0000259" key="2">
    <source>
        <dbReference type="PROSITE" id="PS51782"/>
    </source>
</evidence>
<dbReference type="Pfam" id="PF20918">
    <property type="entry name" value="SPOCS_spoVID-N"/>
    <property type="match status" value="1"/>
</dbReference>
<gene>
    <name evidence="3" type="ORF">OE104_02535</name>
</gene>
<dbReference type="Proteomes" id="UP001164718">
    <property type="component" value="Chromosome"/>
</dbReference>
<feature type="domain" description="LysM" evidence="2">
    <location>
        <begin position="418"/>
        <end position="462"/>
    </location>
</feature>
<dbReference type="PROSITE" id="PS51782">
    <property type="entry name" value="LYSM"/>
    <property type="match status" value="1"/>
</dbReference>
<evidence type="ECO:0000313" key="3">
    <source>
        <dbReference type="EMBL" id="WAA10235.1"/>
    </source>
</evidence>
<sequence length="473" mass="55081">MANTNKPMTLKFSFEEMVWFRKGDEIQELINLSLEPNVTIQEMNHIISIQGSLDLQGEYKSCDEPNNQEETLSFTGQKFANVLETREAGICEFSYHFPVDITIPKTRVKAIDEIDLQIDMFDYRMLEKNCLQVTTDLLITGVYNEIPDDDQGEERDTDEKWSDEFAENEQYYNNFDVDHSLSPFQELEDQHSDLQVQATKREIDDENKDIHENIPIQIFQNTTDEIEEFNFDSTDEGKKTFSEQKREDHNDSADDVDEGEVVTDTVEAKEESPKEQVEETNDFHHREDVEPSNEEEKQRTIAQNEEQLEADEEEKKTEQVVSTGGEVSLGDLEQFWREEVARESPMAVRSKDEPDALDEQNTSDSAERLEERDDSDESDREEKNIHYQSQEKEEGVEQPISLTEYFARKEESKSARMTVYIVQADDQLDDIAEKYNVQISQLLRINRLDAHHEVYEGQVLLIPKSFKMTTSIE</sequence>
<feature type="compositionally biased region" description="Basic and acidic residues" evidence="1">
    <location>
        <begin position="235"/>
        <end position="252"/>
    </location>
</feature>
<dbReference type="EMBL" id="CP106878">
    <property type="protein sequence ID" value="WAA10235.1"/>
    <property type="molecule type" value="Genomic_DNA"/>
</dbReference>
<reference evidence="3" key="1">
    <citation type="submission" date="2022-09" db="EMBL/GenBank/DDBJ databases">
        <title>Complete Genomes of Fervidibacillus albus and Fervidibacillus halotolerans isolated from tidal flat sediments.</title>
        <authorList>
            <person name="Kwon K.K."/>
            <person name="Yang S.-H."/>
            <person name="Park M.J."/>
            <person name="Oh H.-M."/>
        </authorList>
    </citation>
    <scope>NUCLEOTIDE SEQUENCE</scope>
    <source>
        <strain evidence="3">MEBiC13591</strain>
    </source>
</reference>
<protein>
    <submittedName>
        <fullName evidence="3">LysM peptidoglycan-binding domain-containing protein</fullName>
    </submittedName>
</protein>
<keyword evidence="4" id="KW-1185">Reference proteome</keyword>
<name>A0A9E8LVS5_9BACI</name>
<dbReference type="CDD" id="cd00118">
    <property type="entry name" value="LysM"/>
    <property type="match status" value="1"/>
</dbReference>
<organism evidence="3 4">
    <name type="scientific">Fervidibacillus albus</name>
    <dbReference type="NCBI Taxonomy" id="2980026"/>
    <lineage>
        <taxon>Bacteria</taxon>
        <taxon>Bacillati</taxon>
        <taxon>Bacillota</taxon>
        <taxon>Bacilli</taxon>
        <taxon>Bacillales</taxon>
        <taxon>Bacillaceae</taxon>
        <taxon>Fervidibacillus</taxon>
    </lineage>
</organism>
<dbReference type="SMART" id="SM00257">
    <property type="entry name" value="LysM"/>
    <property type="match status" value="1"/>
</dbReference>
<proteinExistence type="predicted"/>
<dbReference type="KEGG" id="faf:OE104_02535"/>
<dbReference type="InterPro" id="IPR048862">
    <property type="entry name" value="SPOCS_spoVID_N"/>
</dbReference>
<dbReference type="SUPFAM" id="SSF54106">
    <property type="entry name" value="LysM domain"/>
    <property type="match status" value="1"/>
</dbReference>
<dbReference type="InterPro" id="IPR036779">
    <property type="entry name" value="LysM_dom_sf"/>
</dbReference>
<dbReference type="InterPro" id="IPR018392">
    <property type="entry name" value="LysM"/>
</dbReference>
<feature type="region of interest" description="Disordered" evidence="1">
    <location>
        <begin position="233"/>
        <end position="399"/>
    </location>
</feature>
<dbReference type="Pfam" id="PF01476">
    <property type="entry name" value="LysM"/>
    <property type="match status" value="1"/>
</dbReference>
<feature type="compositionally biased region" description="Basic and acidic residues" evidence="1">
    <location>
        <begin position="380"/>
        <end position="395"/>
    </location>
</feature>
<evidence type="ECO:0000256" key="1">
    <source>
        <dbReference type="SAM" id="MobiDB-lite"/>
    </source>
</evidence>
<dbReference type="AlphaFoldDB" id="A0A9E8LVS5"/>
<feature type="compositionally biased region" description="Basic and acidic residues" evidence="1">
    <location>
        <begin position="266"/>
        <end position="299"/>
    </location>
</feature>
<dbReference type="RefSeq" id="WP_275418019.1">
    <property type="nucleotide sequence ID" value="NZ_CP106878.1"/>
</dbReference>
<accession>A0A9E8LVS5</accession>
<evidence type="ECO:0000313" key="4">
    <source>
        <dbReference type="Proteomes" id="UP001164718"/>
    </source>
</evidence>
<dbReference type="Gene3D" id="3.10.350.10">
    <property type="entry name" value="LysM domain"/>
    <property type="match status" value="1"/>
</dbReference>